<dbReference type="EMBL" id="SNRW01001693">
    <property type="protein sequence ID" value="KAA6395409.1"/>
    <property type="molecule type" value="Genomic_DNA"/>
</dbReference>
<proteinExistence type="predicted"/>
<evidence type="ECO:0000313" key="1">
    <source>
        <dbReference type="EMBL" id="KAA6395409.1"/>
    </source>
</evidence>
<sequence length="233" mass="26683">MDHATEYNVAGSLLGLGPDILLEMMSQMTIPQDVQNILVLNKKFYKLQFHPRFEKIIQSIGRLEGMKFIQSYKDDLCTIAIDPVIKEGIVRIEIIFEKTNGHIRMCGIADASCSFATYKGPFSERDDKKIVRYLWDGDLYHITVDTKGNQECEDGQRIGIEVHMTTIPRRVTFFINDVEQPKSVIGIPEAIRFWAYTTQKSSSFTITKFERLNKSSAKGVSGSKAFEWGKRWK</sequence>
<accession>A0A5J4WMC3</accession>
<dbReference type="OrthoDB" id="49113at2759"/>
<name>A0A5J4WMC3_9EUKA</name>
<reference evidence="1 2" key="1">
    <citation type="submission" date="2019-03" db="EMBL/GenBank/DDBJ databases">
        <title>Single cell metagenomics reveals metabolic interactions within the superorganism composed of flagellate Streblomastix strix and complex community of Bacteroidetes bacteria on its surface.</title>
        <authorList>
            <person name="Treitli S.C."/>
            <person name="Kolisko M."/>
            <person name="Husnik F."/>
            <person name="Keeling P."/>
            <person name="Hampl V."/>
        </authorList>
    </citation>
    <scope>NUCLEOTIDE SEQUENCE [LARGE SCALE GENOMIC DNA]</scope>
    <source>
        <strain evidence="1">ST1C</strain>
    </source>
</reference>
<evidence type="ECO:0000313" key="2">
    <source>
        <dbReference type="Proteomes" id="UP000324800"/>
    </source>
</evidence>
<comment type="caution">
    <text evidence="1">The sequence shown here is derived from an EMBL/GenBank/DDBJ whole genome shotgun (WGS) entry which is preliminary data.</text>
</comment>
<gene>
    <name evidence="1" type="ORF">EZS28_009065</name>
</gene>
<protein>
    <submittedName>
        <fullName evidence="1">Uncharacterized protein</fullName>
    </submittedName>
</protein>
<dbReference type="AlphaFoldDB" id="A0A5J4WMC3"/>
<dbReference type="Proteomes" id="UP000324800">
    <property type="component" value="Unassembled WGS sequence"/>
</dbReference>
<organism evidence="1 2">
    <name type="scientific">Streblomastix strix</name>
    <dbReference type="NCBI Taxonomy" id="222440"/>
    <lineage>
        <taxon>Eukaryota</taxon>
        <taxon>Metamonada</taxon>
        <taxon>Preaxostyla</taxon>
        <taxon>Oxymonadida</taxon>
        <taxon>Streblomastigidae</taxon>
        <taxon>Streblomastix</taxon>
    </lineage>
</organism>